<gene>
    <name evidence="3" type="ORF">N47_A08940</name>
</gene>
<proteinExistence type="inferred from homology"/>
<protein>
    <submittedName>
        <fullName evidence="3">Uncharacterized protein</fullName>
    </submittedName>
</protein>
<dbReference type="AlphaFoldDB" id="E1Y8H1"/>
<dbReference type="EMBL" id="FR695864">
    <property type="protein sequence ID" value="CBX26865.1"/>
    <property type="molecule type" value="Genomic_DNA"/>
</dbReference>
<evidence type="ECO:0000256" key="1">
    <source>
        <dbReference type="ARBA" id="ARBA00006484"/>
    </source>
</evidence>
<organism evidence="3">
    <name type="scientific">uncultured Desulfobacterium sp</name>
    <dbReference type="NCBI Taxonomy" id="201089"/>
    <lineage>
        <taxon>Bacteria</taxon>
        <taxon>Pseudomonadati</taxon>
        <taxon>Thermodesulfobacteriota</taxon>
        <taxon>Desulfobacteria</taxon>
        <taxon>Desulfobacterales</taxon>
        <taxon>Desulfobacteriaceae</taxon>
        <taxon>Desulfobacterium</taxon>
        <taxon>environmental samples</taxon>
    </lineage>
</organism>
<comment type="similarity">
    <text evidence="1">Belongs to the short-chain dehydrogenases/reductases (SDR) family.</text>
</comment>
<dbReference type="Pfam" id="PF13561">
    <property type="entry name" value="adh_short_C2"/>
    <property type="match status" value="1"/>
</dbReference>
<name>E1Y8H1_9BACT</name>
<sequence>MKRGTMLACKYAIPEMLKAGGGSIINMSSGTSMAGDMQYTAYASSKGAVNTLTRYIATQYGRQGIRCNALIIGLVRTTGGKAQDHLPAPILKILEDNHATGKLGKPEDVAEFIRFLSGDDAVWITGQHLNIDGGFFAHLPTTGPIADFMAGIASNK</sequence>
<accession>E1Y8H1</accession>
<reference evidence="3" key="1">
    <citation type="journal article" date="2011" name="Environ. Microbiol.">
        <title>Genomic insights into the metabolic potential of the polycyclic aromatic hydrocarbon degrading sulfate-reducing Deltaproteobacterium N47.</title>
        <authorList>
            <person name="Bergmann F."/>
            <person name="Selesi D."/>
            <person name="Weinmaier T."/>
            <person name="Tischler P."/>
            <person name="Rattei T."/>
            <person name="Meckenstock R.U."/>
        </authorList>
    </citation>
    <scope>NUCLEOTIDE SEQUENCE</scope>
</reference>
<keyword evidence="2" id="KW-0560">Oxidoreductase</keyword>
<dbReference type="PANTHER" id="PTHR24321:SF14">
    <property type="entry name" value="SHORT-CHAIN TYPE DEHYDROGENASE_REDUCTASE BLR2146-RELATED"/>
    <property type="match status" value="1"/>
</dbReference>
<evidence type="ECO:0000256" key="2">
    <source>
        <dbReference type="ARBA" id="ARBA00023002"/>
    </source>
</evidence>
<dbReference type="GO" id="GO:0016491">
    <property type="term" value="F:oxidoreductase activity"/>
    <property type="evidence" value="ECO:0007669"/>
    <property type="project" value="UniProtKB-KW"/>
</dbReference>
<dbReference type="InterPro" id="IPR036291">
    <property type="entry name" value="NAD(P)-bd_dom_sf"/>
</dbReference>
<evidence type="ECO:0000313" key="3">
    <source>
        <dbReference type="EMBL" id="CBX26865.1"/>
    </source>
</evidence>
<dbReference type="InterPro" id="IPR002347">
    <property type="entry name" value="SDR_fam"/>
</dbReference>
<dbReference type="PANTHER" id="PTHR24321">
    <property type="entry name" value="DEHYDROGENASES, SHORT CHAIN"/>
    <property type="match status" value="1"/>
</dbReference>
<dbReference type="Gene3D" id="3.40.50.720">
    <property type="entry name" value="NAD(P)-binding Rossmann-like Domain"/>
    <property type="match status" value="1"/>
</dbReference>
<dbReference type="PRINTS" id="PR00081">
    <property type="entry name" value="GDHRDH"/>
</dbReference>
<dbReference type="SUPFAM" id="SSF51735">
    <property type="entry name" value="NAD(P)-binding Rossmann-fold domains"/>
    <property type="match status" value="1"/>
</dbReference>